<dbReference type="InParanoid" id="A0A2G4YW78"/>
<dbReference type="InterPro" id="IPR033932">
    <property type="entry name" value="YtcJ-like"/>
</dbReference>
<dbReference type="InterPro" id="IPR013108">
    <property type="entry name" value="Amidohydro_3"/>
</dbReference>
<dbReference type="InterPro" id="IPR011059">
    <property type="entry name" value="Metal-dep_hydrolase_composite"/>
</dbReference>
<dbReference type="PANTHER" id="PTHR22642:SF2">
    <property type="entry name" value="PROTEIN LONG AFTER FAR-RED 3"/>
    <property type="match status" value="1"/>
</dbReference>
<keyword evidence="4" id="KW-1185">Reference proteome</keyword>
<dbReference type="InterPro" id="IPR032466">
    <property type="entry name" value="Metal_Hydrolase"/>
</dbReference>
<evidence type="ECO:0000313" key="4">
    <source>
        <dbReference type="Proteomes" id="UP000229730"/>
    </source>
</evidence>
<keyword evidence="3" id="KW-0378">Hydrolase</keyword>
<keyword evidence="1" id="KW-0732">Signal</keyword>
<protein>
    <submittedName>
        <fullName evidence="3">Amidohydrolase 3</fullName>
    </submittedName>
</protein>
<dbReference type="GO" id="GO:0016810">
    <property type="term" value="F:hydrolase activity, acting on carbon-nitrogen (but not peptide) bonds"/>
    <property type="evidence" value="ECO:0007669"/>
    <property type="project" value="InterPro"/>
</dbReference>
<feature type="signal peptide" evidence="1">
    <location>
        <begin position="1"/>
        <end position="40"/>
    </location>
</feature>
<dbReference type="SUPFAM" id="SSF51556">
    <property type="entry name" value="Metallo-dependent hydrolases"/>
    <property type="match status" value="1"/>
</dbReference>
<dbReference type="Gene3D" id="2.30.40.10">
    <property type="entry name" value="Urease, subunit C, domain 1"/>
    <property type="match status" value="1"/>
</dbReference>
<reference evidence="3 4" key="1">
    <citation type="submission" date="2017-10" db="EMBL/GenBank/DDBJ databases">
        <title>Frigbacter circumglobatus gen. nov. sp. nov., isolated from sediment cultured in situ.</title>
        <authorList>
            <person name="Zhao Z."/>
        </authorList>
    </citation>
    <scope>NUCLEOTIDE SEQUENCE [LARGE SCALE GENOMIC DNA]</scope>
    <source>
        <strain evidence="3 4">ZYL</strain>
    </source>
</reference>
<evidence type="ECO:0000313" key="3">
    <source>
        <dbReference type="EMBL" id="PHZ86591.1"/>
    </source>
</evidence>
<feature type="chain" id="PRO_5013747443" evidence="1">
    <location>
        <begin position="41"/>
        <end position="600"/>
    </location>
</feature>
<accession>A0A2G4YW78</accession>
<gene>
    <name evidence="3" type="ORF">CRD36_01545</name>
</gene>
<dbReference type="Gene3D" id="3.20.20.140">
    <property type="entry name" value="Metal-dependent hydrolases"/>
    <property type="match status" value="1"/>
</dbReference>
<dbReference type="AlphaFoldDB" id="A0A2G4YW78"/>
<dbReference type="EMBL" id="PDEM01000007">
    <property type="protein sequence ID" value="PHZ86591.1"/>
    <property type="molecule type" value="Genomic_DNA"/>
</dbReference>
<dbReference type="PANTHER" id="PTHR22642">
    <property type="entry name" value="IMIDAZOLONEPROPIONASE"/>
    <property type="match status" value="1"/>
</dbReference>
<dbReference type="Gene3D" id="3.10.310.70">
    <property type="match status" value="1"/>
</dbReference>
<proteinExistence type="predicted"/>
<evidence type="ECO:0000259" key="2">
    <source>
        <dbReference type="Pfam" id="PF07969"/>
    </source>
</evidence>
<dbReference type="OrthoDB" id="9811399at2"/>
<dbReference type="Proteomes" id="UP000229730">
    <property type="component" value="Unassembled WGS sequence"/>
</dbReference>
<evidence type="ECO:0000256" key="1">
    <source>
        <dbReference type="SAM" id="SignalP"/>
    </source>
</evidence>
<sequence>MSATCPFRDRKMNTLLPRFIDARLLCLFLAIAGLSGPVAAEETVGPSPDTILVNGAIHTMEEDQPTASALAIRAGKIMALGATEDIIELKSPTTRVIDLKGRMVMPGLNDGHSHPTEGAIANLFSCKFEFTATAEDIARILPACVEKNPSAEWIVGGRWDSNFFENNDIPSPRKWLDQYSGNKAVYFSDDSGHNGWANTKALKLVGMTKDTKDPAGGKIIRDAKTGAPNGLLLEEAQTVMEKQLPDWTEDQYQAGVREMTRLANQFGITGIKDAISRDPILKAYHDVDKAGDLSIHVAAAISTPYGHREVSLDYDRLESLRDTFASDHVDTRFVKITNDGVPTASRTAAMLAPYRPHDHFPANYRGLIHVDEETLTRDVAELEKRGFTVKIHTAGDRSVQEALNAIEKAHKITGRSDLRHELAHAGYVAESDIPRFKELNVVADLSPYIWHPSPIIQSVLDAVGERGKHYWPIRDLLKAGAPVLAGSDWPAAVPSLNPWIGIEAMITRQDPYDKTAGALWPEQAITLEQTLRIFTIEGARALRIEETSGSLKVGKSADLVVLNQNLFRIKATDIAKTKVDMTFFEGKIVHQSVMEKTRPF</sequence>
<feature type="domain" description="Amidohydrolase 3" evidence="2">
    <location>
        <begin position="95"/>
        <end position="590"/>
    </location>
</feature>
<dbReference type="CDD" id="cd01300">
    <property type="entry name" value="YtcJ_like"/>
    <property type="match status" value="1"/>
</dbReference>
<name>A0A2G4YW78_9PROT</name>
<organism evidence="3 4">
    <name type="scientific">Paremcibacter congregatus</name>
    <dbReference type="NCBI Taxonomy" id="2043170"/>
    <lineage>
        <taxon>Bacteria</taxon>
        <taxon>Pseudomonadati</taxon>
        <taxon>Pseudomonadota</taxon>
        <taxon>Alphaproteobacteria</taxon>
        <taxon>Emcibacterales</taxon>
        <taxon>Emcibacteraceae</taxon>
        <taxon>Paremcibacter</taxon>
    </lineage>
</organism>
<dbReference type="Pfam" id="PF07969">
    <property type="entry name" value="Amidohydro_3"/>
    <property type="match status" value="1"/>
</dbReference>
<comment type="caution">
    <text evidence="3">The sequence shown here is derived from an EMBL/GenBank/DDBJ whole genome shotgun (WGS) entry which is preliminary data.</text>
</comment>
<dbReference type="SUPFAM" id="SSF51338">
    <property type="entry name" value="Composite domain of metallo-dependent hydrolases"/>
    <property type="match status" value="1"/>
</dbReference>